<keyword evidence="2 6" id="KW-0812">Transmembrane</keyword>
<feature type="transmembrane region" description="Helical" evidence="6">
    <location>
        <begin position="355"/>
        <end position="383"/>
    </location>
</feature>
<evidence type="ECO:0000313" key="7">
    <source>
        <dbReference type="EMBL" id="GLC89553.1"/>
    </source>
</evidence>
<feature type="transmembrane region" description="Helical" evidence="6">
    <location>
        <begin position="190"/>
        <end position="223"/>
    </location>
</feature>
<sequence>MNSKQFLQIVLGHIRSKEAKQHVQTELSQHIQKNKEVWLTQGYNEEEAEKKAVLAMGPPTTLGKSLNRVHKQKIDWLLLVIFGAILLLGFLPLLTLDVELDQQLLIRNKIVHVLVSFSIVLGMMFIDFRKWAGWGYVFYGLGMGFLILLTFFSTHHINGEPFFFRLNAWFTLPLFCLAWAALLAKKDFPLWQLGIFVFGSLMLFSFVANLNVLLLYLALLFVLFSSSALSKKKKAIIVSCSILLVVSITLYLVINYRNGSIATYQLARFWAFLDPYAYGDTEGFLYVRFADIIRQAHWFGSGSTFILHEAHTDFVLVHLIQSFGLATALGIVVLLFVVLYRCIRIATNIHHHFGRLLVVGALTLFAMQLLYSIAMTFGIVPITSFSLPFISYGLSTTILNAFFIGIALSVYRHQHRQFPSIS</sequence>
<evidence type="ECO:0000256" key="5">
    <source>
        <dbReference type="ARBA" id="ARBA00023136"/>
    </source>
</evidence>
<feature type="transmembrane region" description="Helical" evidence="6">
    <location>
        <begin position="134"/>
        <end position="154"/>
    </location>
</feature>
<dbReference type="Pfam" id="PF01098">
    <property type="entry name" value="FTSW_RODA_SPOVE"/>
    <property type="match status" value="1"/>
</dbReference>
<comment type="subcellular location">
    <subcellularLocation>
        <location evidence="1">Membrane</location>
        <topology evidence="1">Multi-pass membrane protein</topology>
    </subcellularLocation>
</comment>
<organism evidence="7 8">
    <name type="scientific">Lysinibacillus piscis</name>
    <dbReference type="NCBI Taxonomy" id="2518931"/>
    <lineage>
        <taxon>Bacteria</taxon>
        <taxon>Bacillati</taxon>
        <taxon>Bacillota</taxon>
        <taxon>Bacilli</taxon>
        <taxon>Bacillales</taxon>
        <taxon>Bacillaceae</taxon>
        <taxon>Lysinibacillus</taxon>
    </lineage>
</organism>
<proteinExistence type="predicted"/>
<keyword evidence="3" id="KW-0133">Cell shape</keyword>
<dbReference type="EMBL" id="BRZA01000003">
    <property type="protein sequence ID" value="GLC89553.1"/>
    <property type="molecule type" value="Genomic_DNA"/>
</dbReference>
<evidence type="ECO:0000256" key="2">
    <source>
        <dbReference type="ARBA" id="ARBA00022692"/>
    </source>
</evidence>
<feature type="transmembrane region" description="Helical" evidence="6">
    <location>
        <begin position="389"/>
        <end position="411"/>
    </location>
</feature>
<keyword evidence="4 6" id="KW-1133">Transmembrane helix</keyword>
<evidence type="ECO:0000313" key="8">
    <source>
        <dbReference type="Proteomes" id="UP001065593"/>
    </source>
</evidence>
<keyword evidence="5 6" id="KW-0472">Membrane</keyword>
<accession>A0ABQ5NN62</accession>
<keyword evidence="7" id="KW-0131">Cell cycle</keyword>
<keyword evidence="8" id="KW-1185">Reference proteome</keyword>
<feature type="transmembrane region" description="Helical" evidence="6">
    <location>
        <begin position="323"/>
        <end position="343"/>
    </location>
</feature>
<feature type="transmembrane region" description="Helical" evidence="6">
    <location>
        <begin position="235"/>
        <end position="254"/>
    </location>
</feature>
<protein>
    <submittedName>
        <fullName evidence="7">Cell division protein FtsW</fullName>
    </submittedName>
</protein>
<dbReference type="InterPro" id="IPR047928">
    <property type="entry name" value="Perm_prefix_1"/>
</dbReference>
<evidence type="ECO:0000256" key="1">
    <source>
        <dbReference type="ARBA" id="ARBA00004141"/>
    </source>
</evidence>
<dbReference type="RefSeq" id="WP_264989361.1">
    <property type="nucleotide sequence ID" value="NZ_BRZA01000003.1"/>
</dbReference>
<dbReference type="PANTHER" id="PTHR30474">
    <property type="entry name" value="CELL CYCLE PROTEIN"/>
    <property type="match status" value="1"/>
</dbReference>
<evidence type="ECO:0000256" key="3">
    <source>
        <dbReference type="ARBA" id="ARBA00022960"/>
    </source>
</evidence>
<dbReference type="GO" id="GO:0051301">
    <property type="term" value="P:cell division"/>
    <property type="evidence" value="ECO:0007669"/>
    <property type="project" value="UniProtKB-KW"/>
</dbReference>
<feature type="transmembrane region" description="Helical" evidence="6">
    <location>
        <begin position="76"/>
        <end position="98"/>
    </location>
</feature>
<evidence type="ECO:0000256" key="6">
    <source>
        <dbReference type="SAM" id="Phobius"/>
    </source>
</evidence>
<feature type="transmembrane region" description="Helical" evidence="6">
    <location>
        <begin position="166"/>
        <end position="184"/>
    </location>
</feature>
<dbReference type="Proteomes" id="UP001065593">
    <property type="component" value="Unassembled WGS sequence"/>
</dbReference>
<dbReference type="PANTHER" id="PTHR30474:SF1">
    <property type="entry name" value="PEPTIDOGLYCAN GLYCOSYLTRANSFERASE MRDB"/>
    <property type="match status" value="1"/>
</dbReference>
<comment type="caution">
    <text evidence="7">The sequence shown here is derived from an EMBL/GenBank/DDBJ whole genome shotgun (WGS) entry which is preliminary data.</text>
</comment>
<evidence type="ECO:0000256" key="4">
    <source>
        <dbReference type="ARBA" id="ARBA00022989"/>
    </source>
</evidence>
<reference evidence="7" key="1">
    <citation type="submission" date="2022-08" db="EMBL/GenBank/DDBJ databases">
        <title>Draft genome sequence of Lysinibacillus sp. strain KH24.</title>
        <authorList>
            <person name="Kanbe H."/>
            <person name="Itoh H."/>
        </authorList>
    </citation>
    <scope>NUCLEOTIDE SEQUENCE</scope>
    <source>
        <strain evidence="7">KH24</strain>
    </source>
</reference>
<feature type="transmembrane region" description="Helical" evidence="6">
    <location>
        <begin position="110"/>
        <end position="128"/>
    </location>
</feature>
<keyword evidence="7" id="KW-0132">Cell division</keyword>
<gene>
    <name evidence="7" type="ORF">LYSBPC_26800</name>
</gene>
<dbReference type="InterPro" id="IPR001182">
    <property type="entry name" value="FtsW/RodA"/>
</dbReference>
<dbReference type="NCBIfam" id="NF038403">
    <property type="entry name" value="perm_prefix_1"/>
    <property type="match status" value="1"/>
</dbReference>
<name>A0ABQ5NN62_9BACI</name>